<dbReference type="STRING" id="1457250.GCA_000755225_03467"/>
<dbReference type="OrthoDB" id="233534at2157"/>
<dbReference type="SMART" id="SM00560">
    <property type="entry name" value="LamGL"/>
    <property type="match status" value="1"/>
</dbReference>
<dbReference type="GeneID" id="39847351"/>
<dbReference type="RefSeq" id="WP_049994224.1">
    <property type="nucleotide sequence ID" value="NZ_CP031310.1"/>
</dbReference>
<dbReference type="SUPFAM" id="SSF49899">
    <property type="entry name" value="Concanavalin A-like lectins/glucanases"/>
    <property type="match status" value="1"/>
</dbReference>
<gene>
    <name evidence="5" type="ORF">DV733_05760</name>
</gene>
<feature type="transmembrane region" description="Helical" evidence="3">
    <location>
        <begin position="18"/>
        <end position="39"/>
    </location>
</feature>
<evidence type="ECO:0000256" key="1">
    <source>
        <dbReference type="ARBA" id="ARBA00022729"/>
    </source>
</evidence>
<keyword evidence="1" id="KW-0732">Signal</keyword>
<evidence type="ECO:0000256" key="2">
    <source>
        <dbReference type="ARBA" id="ARBA00023157"/>
    </source>
</evidence>
<dbReference type="Pfam" id="PF13385">
    <property type="entry name" value="Laminin_G_3"/>
    <property type="match status" value="1"/>
</dbReference>
<evidence type="ECO:0000313" key="5">
    <source>
        <dbReference type="EMBL" id="QCC50780.1"/>
    </source>
</evidence>
<dbReference type="InterPro" id="IPR006558">
    <property type="entry name" value="LamG-like"/>
</dbReference>
<protein>
    <submittedName>
        <fullName evidence="5">LamG domain-containing protein</fullName>
    </submittedName>
</protein>
<keyword evidence="3" id="KW-0472">Membrane</keyword>
<keyword evidence="3" id="KW-0812">Transmembrane</keyword>
<keyword evidence="3" id="KW-1133">Transmembrane helix</keyword>
<name>A0A4D6HAD6_9EURY</name>
<keyword evidence="2" id="KW-1015">Disulfide bond</keyword>
<reference evidence="5 6" key="1">
    <citation type="journal article" date="2019" name="Nat. Commun.">
        <title>A new type of DNA phosphorothioation-based antiviral system in archaea.</title>
        <authorList>
            <person name="Xiong L."/>
            <person name="Liu S."/>
            <person name="Chen S."/>
            <person name="Xiao Y."/>
            <person name="Zhu B."/>
            <person name="Gao Y."/>
            <person name="Zhang Y."/>
            <person name="Chen B."/>
            <person name="Luo J."/>
            <person name="Deng Z."/>
            <person name="Chen X."/>
            <person name="Wang L."/>
            <person name="Chen S."/>
        </authorList>
    </citation>
    <scope>NUCLEOTIDE SEQUENCE [LARGE SCALE GENOMIC DNA]</scope>
    <source>
        <strain evidence="5 6">CBA1105</strain>
    </source>
</reference>
<dbReference type="NCBIfam" id="TIGR02537">
    <property type="entry name" value="arch_flag_Nterm"/>
    <property type="match status" value="1"/>
</dbReference>
<dbReference type="InterPro" id="IPR013373">
    <property type="entry name" value="Flagellin/pilin_N_arc"/>
</dbReference>
<dbReference type="AlphaFoldDB" id="A0A4D6HAD6"/>
<evidence type="ECO:0000313" key="6">
    <source>
        <dbReference type="Proteomes" id="UP000296706"/>
    </source>
</evidence>
<sequence>MTLATGDDRAVTPVVGNVLLVGVAIVIGVVLVTLSLTFLDGVGAPTAEASFEYEQTPVGLRMTATAIGTDVSVQLNGRPVATFDEGSAGKSVLVPTAPGDRLAVVSRDGEQSVLVDRAIDDREEIGNFIAYYTFGAGSGPTLVDRSGNGNDGALQGDPAWQARSLAFDGSGDYVAVDDFDTPVDSVDQFTVAVTYRTDDGSQKQELLEHKSADDNWLVELKPCSNAQVPSGTCSAGDDYSPVFSVDKAGGNQDEQIFGTGTQAGTRQVLVGTFDGSEHTLYVDGEKASTGDYSGEISMGDLTIGKDVEFDGDYLDGEIDEIRLYYTAFDDEEVRVLTTAME</sequence>
<dbReference type="InterPro" id="IPR013320">
    <property type="entry name" value="ConA-like_dom_sf"/>
</dbReference>
<dbReference type="EMBL" id="CP031310">
    <property type="protein sequence ID" value="QCC50780.1"/>
    <property type="molecule type" value="Genomic_DNA"/>
</dbReference>
<dbReference type="Gene3D" id="2.60.120.200">
    <property type="match status" value="1"/>
</dbReference>
<accession>A0A4D6HAD6</accession>
<evidence type="ECO:0000259" key="4">
    <source>
        <dbReference type="SMART" id="SM00560"/>
    </source>
</evidence>
<evidence type="ECO:0000256" key="3">
    <source>
        <dbReference type="SAM" id="Phobius"/>
    </source>
</evidence>
<dbReference type="Proteomes" id="UP000296706">
    <property type="component" value="Chromosome"/>
</dbReference>
<feature type="domain" description="LamG-like jellyroll fold" evidence="4">
    <location>
        <begin position="187"/>
        <end position="331"/>
    </location>
</feature>
<proteinExistence type="predicted"/>
<organism evidence="5 6">
    <name type="scientific">Halapricum salinum</name>
    <dbReference type="NCBI Taxonomy" id="1457250"/>
    <lineage>
        <taxon>Archaea</taxon>
        <taxon>Methanobacteriati</taxon>
        <taxon>Methanobacteriota</taxon>
        <taxon>Stenosarchaea group</taxon>
        <taxon>Halobacteria</taxon>
        <taxon>Halobacteriales</taxon>
        <taxon>Haloarculaceae</taxon>
        <taxon>Halapricum</taxon>
    </lineage>
</organism>
<dbReference type="KEGG" id="hsn:DV733_05760"/>
<keyword evidence="6" id="KW-1185">Reference proteome</keyword>